<protein>
    <submittedName>
        <fullName evidence="1">Uncharacterized protein</fullName>
    </submittedName>
</protein>
<name>A0AA43TYB3_9LECA</name>
<accession>A0AA43TYB3</accession>
<dbReference type="AlphaFoldDB" id="A0AA43TYB3"/>
<dbReference type="Proteomes" id="UP001161017">
    <property type="component" value="Unassembled WGS sequence"/>
</dbReference>
<dbReference type="EMBL" id="JAPUFD010000019">
    <property type="protein sequence ID" value="MDI1492468.1"/>
    <property type="molecule type" value="Genomic_DNA"/>
</dbReference>
<evidence type="ECO:0000313" key="1">
    <source>
        <dbReference type="EMBL" id="MDI1492468.1"/>
    </source>
</evidence>
<sequence>MLVIDPFAQQIIRYSNCDVPVDGAVATVTRTNYYEGHGLHEGALEQSTEPALQAAINAGVFSPGSLVSGCSDATADISTHYYHGKDSSSDEYSVNVSLPSGTYLLQTQGEYRNLATWEAFPLPNSTVNVVEFIVANDAFDIDKAQGKSINGYNQPPPPECASGNNSWYCNGYGAARCAMGPCVISYMANITVGEFSETVVEESPVDPWGFATESAHFPIYATVDTHCINDDEKTELENANYSVDPKQRWLPYNITFYPTDVSNDSFPSSLLIHNCLYAIDSPFVSSLWEFYLGTIFFNGTAQGVMGESGISLYNGPQNLLQVYDFGNSGNDLKARVGIKPLQALYFGTD</sequence>
<evidence type="ECO:0000313" key="2">
    <source>
        <dbReference type="Proteomes" id="UP001161017"/>
    </source>
</evidence>
<reference evidence="1" key="1">
    <citation type="journal article" date="2023" name="Genome Biol. Evol.">
        <title>First Whole Genome Sequence and Flow Cytometry Genome Size Data for the Lichen-Forming Fungus Ramalina farinacea (Ascomycota).</title>
        <authorList>
            <person name="Llewellyn T."/>
            <person name="Mian S."/>
            <person name="Hill R."/>
            <person name="Leitch I.J."/>
            <person name="Gaya E."/>
        </authorList>
    </citation>
    <scope>NUCLEOTIDE SEQUENCE</scope>
    <source>
        <strain evidence="1">LIQ254RAFAR</strain>
    </source>
</reference>
<gene>
    <name evidence="1" type="ORF">OHK93_003682</name>
</gene>
<dbReference type="PANTHER" id="PTHR35394:SF5">
    <property type="entry name" value="DUF3176 DOMAIN-CONTAINING PROTEIN"/>
    <property type="match status" value="1"/>
</dbReference>
<comment type="caution">
    <text evidence="1">The sequence shown here is derived from an EMBL/GenBank/DDBJ whole genome shotgun (WGS) entry which is preliminary data.</text>
</comment>
<organism evidence="1 2">
    <name type="scientific">Ramalina farinacea</name>
    <dbReference type="NCBI Taxonomy" id="258253"/>
    <lineage>
        <taxon>Eukaryota</taxon>
        <taxon>Fungi</taxon>
        <taxon>Dikarya</taxon>
        <taxon>Ascomycota</taxon>
        <taxon>Pezizomycotina</taxon>
        <taxon>Lecanoromycetes</taxon>
        <taxon>OSLEUM clade</taxon>
        <taxon>Lecanoromycetidae</taxon>
        <taxon>Lecanorales</taxon>
        <taxon>Lecanorineae</taxon>
        <taxon>Ramalinaceae</taxon>
        <taxon>Ramalina</taxon>
    </lineage>
</organism>
<keyword evidence="2" id="KW-1185">Reference proteome</keyword>
<proteinExistence type="predicted"/>
<dbReference type="PANTHER" id="PTHR35394">
    <property type="entry name" value="DUF3176 DOMAIN-CONTAINING PROTEIN"/>
    <property type="match status" value="1"/>
</dbReference>